<feature type="compositionally biased region" description="Polar residues" evidence="1">
    <location>
        <begin position="90"/>
        <end position="104"/>
    </location>
</feature>
<feature type="region of interest" description="Disordered" evidence="1">
    <location>
        <begin position="44"/>
        <end position="65"/>
    </location>
</feature>
<proteinExistence type="predicted"/>
<sequence>MGLPKQRDFISALQDSTLFGVEEKNPLDRFLIPVSSRFNAFWSPREESARSITQSSVSDSDSKCQKESDYCKEVEDFTEFLSPATHPKPQEQNVGSFPISKSLT</sequence>
<reference evidence="3" key="1">
    <citation type="submission" date="2025-08" db="UniProtKB">
        <authorList>
            <consortium name="RefSeq"/>
        </authorList>
    </citation>
    <scope>IDENTIFICATION</scope>
    <source>
        <tissue evidence="3">Young leaves</tissue>
    </source>
</reference>
<accession>A0A6J1F8D6</accession>
<organism evidence="2 3">
    <name type="scientific">Cucurbita moschata</name>
    <name type="common">Winter crookneck squash</name>
    <name type="synonym">Cucurbita pepo var. moschata</name>
    <dbReference type="NCBI Taxonomy" id="3662"/>
    <lineage>
        <taxon>Eukaryota</taxon>
        <taxon>Viridiplantae</taxon>
        <taxon>Streptophyta</taxon>
        <taxon>Embryophyta</taxon>
        <taxon>Tracheophyta</taxon>
        <taxon>Spermatophyta</taxon>
        <taxon>Magnoliopsida</taxon>
        <taxon>eudicotyledons</taxon>
        <taxon>Gunneridae</taxon>
        <taxon>Pentapetalae</taxon>
        <taxon>rosids</taxon>
        <taxon>fabids</taxon>
        <taxon>Cucurbitales</taxon>
        <taxon>Cucurbitaceae</taxon>
        <taxon>Cucurbiteae</taxon>
        <taxon>Cucurbita</taxon>
    </lineage>
</organism>
<dbReference type="AlphaFoldDB" id="A0A6J1F8D6"/>
<evidence type="ECO:0000313" key="2">
    <source>
        <dbReference type="Proteomes" id="UP000504609"/>
    </source>
</evidence>
<dbReference type="KEGG" id="cmos:111443077"/>
<dbReference type="GeneID" id="111443077"/>
<name>A0A6J1F8D6_CUCMO</name>
<evidence type="ECO:0000256" key="1">
    <source>
        <dbReference type="SAM" id="MobiDB-lite"/>
    </source>
</evidence>
<dbReference type="RefSeq" id="XP_022936469.1">
    <property type="nucleotide sequence ID" value="XM_023080701.1"/>
</dbReference>
<protein>
    <submittedName>
        <fullName evidence="3">Uncharacterized protein LOC111443077</fullName>
    </submittedName>
</protein>
<feature type="region of interest" description="Disordered" evidence="1">
    <location>
        <begin position="82"/>
        <end position="104"/>
    </location>
</feature>
<evidence type="ECO:0000313" key="3">
    <source>
        <dbReference type="RefSeq" id="XP_022936469.1"/>
    </source>
</evidence>
<dbReference type="Proteomes" id="UP000504609">
    <property type="component" value="Unplaced"/>
</dbReference>
<gene>
    <name evidence="3" type="primary">LOC111443077</name>
</gene>
<keyword evidence="2" id="KW-1185">Reference proteome</keyword>